<sequence length="29" mass="3466">MLQSYEGIVYVQAGRCKRMSFFYMVLLCE</sequence>
<evidence type="ECO:0000313" key="2">
    <source>
        <dbReference type="Proteomes" id="UP000030161"/>
    </source>
</evidence>
<organism evidence="1 2">
    <name type="scientific">Candida albicans P78048</name>
    <dbReference type="NCBI Taxonomy" id="1094989"/>
    <lineage>
        <taxon>Eukaryota</taxon>
        <taxon>Fungi</taxon>
        <taxon>Dikarya</taxon>
        <taxon>Ascomycota</taxon>
        <taxon>Saccharomycotina</taxon>
        <taxon>Pichiomycetes</taxon>
        <taxon>Debaryomycetaceae</taxon>
        <taxon>Candida/Lodderomyces clade</taxon>
        <taxon>Candida</taxon>
    </lineage>
</organism>
<proteinExistence type="predicted"/>
<dbReference type="Proteomes" id="UP000030161">
    <property type="component" value="Unassembled WGS sequence"/>
</dbReference>
<gene>
    <name evidence="1" type="ORF">MG3_02869</name>
</gene>
<dbReference type="AlphaFoldDB" id="A0AB34PWL5"/>
<reference evidence="1 2" key="1">
    <citation type="submission" date="2013-12" db="EMBL/GenBank/DDBJ databases">
        <title>The Genome Sequence of Candida albicans P78048.</title>
        <authorList>
            <consortium name="The Broad Institute Genome Sequencing Platform"/>
            <consortium name="The Broad Institute Genome Sequencing Center for Infectious Disease"/>
            <person name="Cuomo C."/>
            <person name="Bennett R."/>
            <person name="Hirakawa M."/>
            <person name="Noverr M."/>
            <person name="Mitchell A."/>
            <person name="Young S.K."/>
            <person name="Zeng Q."/>
            <person name="Gargeya S."/>
            <person name="Fitzgerald M."/>
            <person name="Abouelleil A."/>
            <person name="Alvarado L."/>
            <person name="Berlin A.M."/>
            <person name="Chapman S.B."/>
            <person name="Dewar J."/>
            <person name="Goldberg J."/>
            <person name="Griggs A."/>
            <person name="Gujja S."/>
            <person name="Hansen M."/>
            <person name="Howarth C."/>
            <person name="Imamovic A."/>
            <person name="Larimer J."/>
            <person name="McCowan C."/>
            <person name="Murphy C."/>
            <person name="Pearson M."/>
            <person name="Priest M."/>
            <person name="Roberts A."/>
            <person name="Saif S."/>
            <person name="Shea T."/>
            <person name="Sykes S."/>
            <person name="Wortman J."/>
            <person name="Nusbaum C."/>
            <person name="Birren B."/>
        </authorList>
    </citation>
    <scope>NUCLEOTIDE SEQUENCE [LARGE SCALE GENOMIC DNA]</scope>
    <source>
        <strain evidence="1 2">P78048</strain>
    </source>
</reference>
<accession>A0AB34PWL5</accession>
<evidence type="ECO:0000313" key="1">
    <source>
        <dbReference type="EMBL" id="KGR12783.1"/>
    </source>
</evidence>
<dbReference type="EMBL" id="AJIX01000015">
    <property type="protein sequence ID" value="KGR12783.1"/>
    <property type="molecule type" value="Genomic_DNA"/>
</dbReference>
<comment type="caution">
    <text evidence="1">The sequence shown here is derived from an EMBL/GenBank/DDBJ whole genome shotgun (WGS) entry which is preliminary data.</text>
</comment>
<name>A0AB34PWL5_CANAX</name>
<protein>
    <submittedName>
        <fullName evidence="1">Uncharacterized protein</fullName>
    </submittedName>
</protein>